<reference evidence="2" key="1">
    <citation type="submission" date="2021-11" db="EMBL/GenBank/DDBJ databases">
        <authorList>
            <person name="Bulgarelli D."/>
        </authorList>
    </citation>
    <scope>NUCLEOTIDE SEQUENCE</scope>
    <source>
        <strain evidence="2">Bi133</strain>
    </source>
</reference>
<accession>A0A9W4PFZ4</accession>
<keyword evidence="2" id="KW-0808">Transferase</keyword>
<dbReference type="InterPro" id="IPR037523">
    <property type="entry name" value="VOC_core"/>
</dbReference>
<dbReference type="AlphaFoldDB" id="A0A9W4PFZ4"/>
<evidence type="ECO:0000259" key="1">
    <source>
        <dbReference type="PROSITE" id="PS51819"/>
    </source>
</evidence>
<dbReference type="Pfam" id="PF12681">
    <property type="entry name" value="Glyoxalase_2"/>
    <property type="match status" value="1"/>
</dbReference>
<proteinExistence type="predicted"/>
<dbReference type="GO" id="GO:0016740">
    <property type="term" value="F:transferase activity"/>
    <property type="evidence" value="ECO:0007669"/>
    <property type="project" value="UniProtKB-KW"/>
</dbReference>
<dbReference type="EMBL" id="CAKKMG010000069">
    <property type="protein sequence ID" value="CAH0276609.1"/>
    <property type="molecule type" value="Genomic_DNA"/>
</dbReference>
<dbReference type="SUPFAM" id="SSF54593">
    <property type="entry name" value="Glyoxalase/Bleomycin resistance protein/Dihydroxybiphenyl dioxygenase"/>
    <property type="match status" value="1"/>
</dbReference>
<organism evidence="2 3">
    <name type="scientific">Peribacillus simplex</name>
    <dbReference type="NCBI Taxonomy" id="1478"/>
    <lineage>
        <taxon>Bacteria</taxon>
        <taxon>Bacillati</taxon>
        <taxon>Bacillota</taxon>
        <taxon>Bacilli</taxon>
        <taxon>Bacillales</taxon>
        <taxon>Bacillaceae</taxon>
        <taxon>Peribacillus</taxon>
    </lineage>
</organism>
<dbReference type="PROSITE" id="PS51819">
    <property type="entry name" value="VOC"/>
    <property type="match status" value="1"/>
</dbReference>
<evidence type="ECO:0000313" key="3">
    <source>
        <dbReference type="Proteomes" id="UP000789326"/>
    </source>
</evidence>
<dbReference type="InterPro" id="IPR025870">
    <property type="entry name" value="Glyoxalase-like_dom"/>
</dbReference>
<evidence type="ECO:0000313" key="2">
    <source>
        <dbReference type="EMBL" id="CAH0276609.1"/>
    </source>
</evidence>
<dbReference type="Gene3D" id="3.10.180.10">
    <property type="entry name" value="2,3-Dihydroxybiphenyl 1,2-Dioxygenase, domain 1"/>
    <property type="match status" value="1"/>
</dbReference>
<dbReference type="Proteomes" id="UP000789326">
    <property type="component" value="Unassembled WGS sequence"/>
</dbReference>
<sequence length="227" mass="26321">MKIKEVILYTNSLDGISNFYVDVLELPIIQEKNEKISFKAGTSILTFNQSSEYEFPYYHFAFNITENKIEQALQWLKNKAVTINQINGIDHYYDESWNCHSIYFYDPLGNIVEFIARHAIPEIEHGDFNSQDIKNISEIGLPVEDVQQASEILQKKYNVGVYQSSNNVFAPLGNEEGLFILSGLNRNWAGSNKKVKVFPLIVDIYNNIERKDNFLSYPYTIRETLIR</sequence>
<dbReference type="RefSeq" id="WP_230303190.1">
    <property type="nucleotide sequence ID" value="NZ_CAKKMG010000069.1"/>
</dbReference>
<dbReference type="EC" id="2.5.1.-" evidence="2"/>
<feature type="domain" description="VOC" evidence="1">
    <location>
        <begin position="2"/>
        <end position="117"/>
    </location>
</feature>
<comment type="caution">
    <text evidence="2">The sequence shown here is derived from an EMBL/GenBank/DDBJ whole genome shotgun (WGS) entry which is preliminary data.</text>
</comment>
<name>A0A9W4PFZ4_9BACI</name>
<protein>
    <submittedName>
        <fullName evidence="2">Metallothiol transferase FosB</fullName>
        <ecNumber evidence="2">2.5.1.-</ecNumber>
    </submittedName>
</protein>
<gene>
    <name evidence="2" type="primary">fosB_4</name>
    <name evidence="2" type="ORF">SRABI133_03819</name>
</gene>
<dbReference type="InterPro" id="IPR029068">
    <property type="entry name" value="Glyas_Bleomycin-R_OHBP_Dase"/>
</dbReference>